<reference evidence="1" key="2">
    <citation type="journal article" date="2015" name="Data Brief">
        <title>Shoot transcriptome of the giant reed, Arundo donax.</title>
        <authorList>
            <person name="Barrero R.A."/>
            <person name="Guerrero F.D."/>
            <person name="Moolhuijzen P."/>
            <person name="Goolsby J.A."/>
            <person name="Tidwell J."/>
            <person name="Bellgard S.E."/>
            <person name="Bellgard M.I."/>
        </authorList>
    </citation>
    <scope>NUCLEOTIDE SEQUENCE</scope>
    <source>
        <tissue evidence="1">Shoot tissue taken approximately 20 cm above the soil surface</tissue>
    </source>
</reference>
<sequence>MPEVAHAMPQHFGDRTHLVRISCACCLLGQSPESPRLWMRSRILQRARIPFRRRQPALAAAKARGLNLILTTVAAQCTFDASPTLVSDRRT</sequence>
<dbReference type="AlphaFoldDB" id="A0A0A9BEH6"/>
<name>A0A0A9BEH6_ARUDO</name>
<accession>A0A0A9BEH6</accession>
<protein>
    <submittedName>
        <fullName evidence="1">Uncharacterized protein</fullName>
    </submittedName>
</protein>
<dbReference type="EMBL" id="GBRH01237342">
    <property type="protein sequence ID" value="JAD60553.1"/>
    <property type="molecule type" value="Transcribed_RNA"/>
</dbReference>
<proteinExistence type="predicted"/>
<reference evidence="1" key="1">
    <citation type="submission" date="2014-09" db="EMBL/GenBank/DDBJ databases">
        <authorList>
            <person name="Magalhaes I.L.F."/>
            <person name="Oliveira U."/>
            <person name="Santos F.R."/>
            <person name="Vidigal T.H.D.A."/>
            <person name="Brescovit A.D."/>
            <person name="Santos A.J."/>
        </authorList>
    </citation>
    <scope>NUCLEOTIDE SEQUENCE</scope>
    <source>
        <tissue evidence="1">Shoot tissue taken approximately 20 cm above the soil surface</tissue>
    </source>
</reference>
<organism evidence="1">
    <name type="scientific">Arundo donax</name>
    <name type="common">Giant reed</name>
    <name type="synonym">Donax arundinaceus</name>
    <dbReference type="NCBI Taxonomy" id="35708"/>
    <lineage>
        <taxon>Eukaryota</taxon>
        <taxon>Viridiplantae</taxon>
        <taxon>Streptophyta</taxon>
        <taxon>Embryophyta</taxon>
        <taxon>Tracheophyta</taxon>
        <taxon>Spermatophyta</taxon>
        <taxon>Magnoliopsida</taxon>
        <taxon>Liliopsida</taxon>
        <taxon>Poales</taxon>
        <taxon>Poaceae</taxon>
        <taxon>PACMAD clade</taxon>
        <taxon>Arundinoideae</taxon>
        <taxon>Arundineae</taxon>
        <taxon>Arundo</taxon>
    </lineage>
</organism>
<evidence type="ECO:0000313" key="1">
    <source>
        <dbReference type="EMBL" id="JAD60553.1"/>
    </source>
</evidence>